<comment type="caution">
    <text evidence="1">The sequence shown here is derived from an EMBL/GenBank/DDBJ whole genome shotgun (WGS) entry which is preliminary data.</text>
</comment>
<evidence type="ECO:0000313" key="2">
    <source>
        <dbReference type="Proteomes" id="UP000634136"/>
    </source>
</evidence>
<dbReference type="AlphaFoldDB" id="A0A834WK33"/>
<protein>
    <submittedName>
        <fullName evidence="1">Uncharacterized protein</fullName>
    </submittedName>
</protein>
<accession>A0A834WK33</accession>
<dbReference type="EMBL" id="JAAIUW010000008">
    <property type="protein sequence ID" value="KAF7819784.1"/>
    <property type="molecule type" value="Genomic_DNA"/>
</dbReference>
<organism evidence="1 2">
    <name type="scientific">Senna tora</name>
    <dbReference type="NCBI Taxonomy" id="362788"/>
    <lineage>
        <taxon>Eukaryota</taxon>
        <taxon>Viridiplantae</taxon>
        <taxon>Streptophyta</taxon>
        <taxon>Embryophyta</taxon>
        <taxon>Tracheophyta</taxon>
        <taxon>Spermatophyta</taxon>
        <taxon>Magnoliopsida</taxon>
        <taxon>eudicotyledons</taxon>
        <taxon>Gunneridae</taxon>
        <taxon>Pentapetalae</taxon>
        <taxon>rosids</taxon>
        <taxon>fabids</taxon>
        <taxon>Fabales</taxon>
        <taxon>Fabaceae</taxon>
        <taxon>Caesalpinioideae</taxon>
        <taxon>Cassia clade</taxon>
        <taxon>Senna</taxon>
    </lineage>
</organism>
<sequence length="19" mass="2123">MVEPLMSNYNAHAFNASRA</sequence>
<name>A0A834WK33_9FABA</name>
<proteinExistence type="predicted"/>
<dbReference type="Proteomes" id="UP000634136">
    <property type="component" value="Unassembled WGS sequence"/>
</dbReference>
<keyword evidence="2" id="KW-1185">Reference proteome</keyword>
<gene>
    <name evidence="1" type="ORF">G2W53_025239</name>
</gene>
<reference evidence="1" key="1">
    <citation type="submission" date="2020-09" db="EMBL/GenBank/DDBJ databases">
        <title>Genome-Enabled Discovery of Anthraquinone Biosynthesis in Senna tora.</title>
        <authorList>
            <person name="Kang S.-H."/>
            <person name="Pandey R.P."/>
            <person name="Lee C.-M."/>
            <person name="Sim J.-S."/>
            <person name="Jeong J.-T."/>
            <person name="Choi B.-S."/>
            <person name="Jung M."/>
            <person name="Ginzburg D."/>
            <person name="Zhao K."/>
            <person name="Won S.Y."/>
            <person name="Oh T.-J."/>
            <person name="Yu Y."/>
            <person name="Kim N.-H."/>
            <person name="Lee O.R."/>
            <person name="Lee T.-H."/>
            <person name="Bashyal P."/>
            <person name="Kim T.-S."/>
            <person name="Lee W.-H."/>
            <person name="Kawkins C."/>
            <person name="Kim C.-K."/>
            <person name="Kim J.S."/>
            <person name="Ahn B.O."/>
            <person name="Rhee S.Y."/>
            <person name="Sohng J.K."/>
        </authorList>
    </citation>
    <scope>NUCLEOTIDE SEQUENCE</scope>
    <source>
        <tissue evidence="1">Leaf</tissue>
    </source>
</reference>
<evidence type="ECO:0000313" key="1">
    <source>
        <dbReference type="EMBL" id="KAF7819784.1"/>
    </source>
</evidence>